<dbReference type="PROSITE" id="PS50162">
    <property type="entry name" value="RECA_2"/>
    <property type="match status" value="1"/>
</dbReference>
<evidence type="ECO:0000256" key="1">
    <source>
        <dbReference type="ARBA" id="ARBA00022723"/>
    </source>
</evidence>
<reference evidence="14" key="1">
    <citation type="submission" date="2013-02" db="EMBL/GenBank/DDBJ databases">
        <title>Comparative genomics of Borrelia species.</title>
        <authorList>
            <person name="Schwan T.G."/>
            <person name="Raffel S.J."/>
            <person name="Porcella S.F."/>
        </authorList>
    </citation>
    <scope>NUCLEOTIDE SEQUENCE [LARGE SCALE GENOMIC DNA]</scope>
    <source>
        <strain evidence="14">YOR</strain>
    </source>
</reference>
<dbReference type="InterPro" id="IPR020568">
    <property type="entry name" value="Ribosomal_Su5_D2-typ_SF"/>
</dbReference>
<dbReference type="InterPro" id="IPR020588">
    <property type="entry name" value="RecA_ATP-bd"/>
</dbReference>
<comment type="similarity">
    <text evidence="12">Belongs to the RecA family. RadA subfamily.</text>
</comment>
<dbReference type="NCBIfam" id="TIGR00416">
    <property type="entry name" value="sms"/>
    <property type="match status" value="1"/>
</dbReference>
<dbReference type="Gene3D" id="3.30.230.10">
    <property type="match status" value="1"/>
</dbReference>
<keyword evidence="3 12" id="KW-0227">DNA damage</keyword>
<keyword evidence="4 12" id="KW-0863">Zinc-finger</keyword>
<dbReference type="SUPFAM" id="SSF54211">
    <property type="entry name" value="Ribosomal protein S5 domain 2-like"/>
    <property type="match status" value="1"/>
</dbReference>
<keyword evidence="1 12" id="KW-0479">Metal-binding</keyword>
<keyword evidence="2 12" id="KW-0547">Nucleotide-binding</keyword>
<dbReference type="Pfam" id="PF18073">
    <property type="entry name" value="Zn_ribbon_LapB"/>
    <property type="match status" value="1"/>
</dbReference>
<dbReference type="InterPro" id="IPR004504">
    <property type="entry name" value="DNA_repair_RadA"/>
</dbReference>
<dbReference type="PANTHER" id="PTHR32472">
    <property type="entry name" value="DNA REPAIR PROTEIN RADA"/>
    <property type="match status" value="1"/>
</dbReference>
<protein>
    <recommendedName>
        <fullName evidence="11 12">DNA repair protein RadA</fullName>
    </recommendedName>
</protein>
<dbReference type="Pfam" id="PF13541">
    <property type="entry name" value="ChlI"/>
    <property type="match status" value="1"/>
</dbReference>
<name>A0ABN4C300_9SPIR</name>
<dbReference type="Gene3D" id="3.40.50.300">
    <property type="entry name" value="P-loop containing nucleotide triphosphate hydrolases"/>
    <property type="match status" value="1"/>
</dbReference>
<keyword evidence="7 12" id="KW-0067">ATP-binding</keyword>
<evidence type="ECO:0000259" key="13">
    <source>
        <dbReference type="PROSITE" id="PS50162"/>
    </source>
</evidence>
<dbReference type="EMBL" id="CP004146">
    <property type="protein sequence ID" value="AHH03410.1"/>
    <property type="molecule type" value="Genomic_DNA"/>
</dbReference>
<evidence type="ECO:0000313" key="14">
    <source>
        <dbReference type="EMBL" id="AHH03410.1"/>
    </source>
</evidence>
<dbReference type="SUPFAM" id="SSF52540">
    <property type="entry name" value="P-loop containing nucleoside triphosphate hydrolases"/>
    <property type="match status" value="1"/>
</dbReference>
<dbReference type="InterPro" id="IPR003593">
    <property type="entry name" value="AAA+_ATPase"/>
</dbReference>
<evidence type="ECO:0000256" key="5">
    <source>
        <dbReference type="ARBA" id="ARBA00022801"/>
    </source>
</evidence>
<evidence type="ECO:0000256" key="9">
    <source>
        <dbReference type="ARBA" id="ARBA00023125"/>
    </source>
</evidence>
<keyword evidence="6 12" id="KW-0862">Zinc</keyword>
<evidence type="ECO:0000256" key="2">
    <source>
        <dbReference type="ARBA" id="ARBA00022741"/>
    </source>
</evidence>
<feature type="domain" description="RecA family profile 1" evidence="13">
    <location>
        <begin position="66"/>
        <end position="214"/>
    </location>
</feature>
<evidence type="ECO:0000256" key="11">
    <source>
        <dbReference type="NCBIfam" id="TIGR00416"/>
    </source>
</evidence>
<keyword evidence="9 12" id="KW-0238">DNA-binding</keyword>
<evidence type="ECO:0000256" key="6">
    <source>
        <dbReference type="ARBA" id="ARBA00022833"/>
    </source>
</evidence>
<accession>A0ABN4C300</accession>
<evidence type="ECO:0000256" key="8">
    <source>
        <dbReference type="ARBA" id="ARBA00023016"/>
    </source>
</evidence>
<evidence type="ECO:0000256" key="7">
    <source>
        <dbReference type="ARBA" id="ARBA00022840"/>
    </source>
</evidence>
<proteinExistence type="inferred from homology"/>
<keyword evidence="8" id="KW-0346">Stress response</keyword>
<organism evidence="14 15">
    <name type="scientific">Borrelia nietonii YOR</name>
    <dbReference type="NCBI Taxonomy" id="1293576"/>
    <lineage>
        <taxon>Bacteria</taxon>
        <taxon>Pseudomonadati</taxon>
        <taxon>Spirochaetota</taxon>
        <taxon>Spirochaetia</taxon>
        <taxon>Spirochaetales</taxon>
        <taxon>Borreliaceae</taxon>
        <taxon>Borrelia</taxon>
        <taxon>Borrelia nietonii</taxon>
    </lineage>
</organism>
<dbReference type="InterPro" id="IPR041166">
    <property type="entry name" value="Rubredoxin_2"/>
</dbReference>
<evidence type="ECO:0000256" key="3">
    <source>
        <dbReference type="ARBA" id="ARBA00022763"/>
    </source>
</evidence>
<gene>
    <name evidence="14" type="ORF">BHY_0459</name>
</gene>
<dbReference type="Proteomes" id="UP000019269">
    <property type="component" value="Chromosome"/>
</dbReference>
<evidence type="ECO:0000256" key="10">
    <source>
        <dbReference type="ARBA" id="ARBA00023204"/>
    </source>
</evidence>
<sequence length="466" mass="51536">MAKKKDKEIYKCLNCGYKSLKWLGKCPECFSWESLEHYVEPKSGYGTNLSKSKSEIFSLKDFKQVDNVRYLTGIEEFDRVLGAGIVIGSAILISGEPGIGKSTFLLQISSILSLDGKNVLYLAGEESIPQIKLRANRLKISSDILITNEVDVDALIEMLANIELDFIVVDSIQTLNSREVQGSLGGVAQLKHCVYKLVEWAKGKNITLCLVGHVTKDGILAGPKIIEHMVDSVFYFEEAKKSLRMLRATKNRFGTVNEIGIFEMTSLGLVEIKDPSSIFLERKEEISSGIAIGIINEGSRVLFVEIQALITRTGMNISRIFSEKIDSKKISRILAVISKYLNLNFNNDDIYVNVSGGLRIDDVEIELAVLVALFSAKTNVIISQELIFTGEISLSGEIKVSSNIESKVIAALKAGFKSVFGANLRGNHYNGYEGIGSVLGVVRRLVQDSRIKDHENNLLKNSNIKK</sequence>
<dbReference type="PANTHER" id="PTHR32472:SF10">
    <property type="entry name" value="DNA REPAIR PROTEIN RADA-LIKE PROTEIN"/>
    <property type="match status" value="1"/>
</dbReference>
<dbReference type="InterPro" id="IPR027417">
    <property type="entry name" value="P-loop_NTPase"/>
</dbReference>
<evidence type="ECO:0000313" key="15">
    <source>
        <dbReference type="Proteomes" id="UP000019269"/>
    </source>
</evidence>
<dbReference type="RefSeq" id="WP_025399752.1">
    <property type="nucleotide sequence ID" value="NZ_CP004146.1"/>
</dbReference>
<dbReference type="InterPro" id="IPR014721">
    <property type="entry name" value="Ribsml_uS5_D2-typ_fold_subgr"/>
</dbReference>
<dbReference type="SMART" id="SM00382">
    <property type="entry name" value="AAA"/>
    <property type="match status" value="1"/>
</dbReference>
<evidence type="ECO:0000256" key="4">
    <source>
        <dbReference type="ARBA" id="ARBA00022771"/>
    </source>
</evidence>
<comment type="function">
    <text evidence="12">DNA-dependent ATPase involved in processing of recombination intermediates, plays a role in repairing DNA breaks. Stimulates the branch migration of RecA-mediated strand transfer reactions, allowing the 3' invading strand to extend heteroduplex DNA faster. Binds ssDNA in the presence of ADP but not other nucleotides, has ATPase activity that is stimulated by ssDNA and various branched DNA structures, but inhibited by SSB. Does not have RecA's homology-searching function.</text>
</comment>
<evidence type="ECO:0000256" key="12">
    <source>
        <dbReference type="RuleBase" id="RU003555"/>
    </source>
</evidence>
<dbReference type="PRINTS" id="PR01874">
    <property type="entry name" value="DNAREPAIRADA"/>
</dbReference>
<keyword evidence="10 12" id="KW-0234">DNA repair</keyword>
<keyword evidence="15" id="KW-1185">Reference proteome</keyword>
<dbReference type="Pfam" id="PF13481">
    <property type="entry name" value="AAA_25"/>
    <property type="match status" value="1"/>
</dbReference>
<keyword evidence="5" id="KW-0378">Hydrolase</keyword>